<proteinExistence type="predicted"/>
<reference evidence="1" key="1">
    <citation type="journal article" date="2015" name="Nature">
        <title>Complex archaea that bridge the gap between prokaryotes and eukaryotes.</title>
        <authorList>
            <person name="Spang A."/>
            <person name="Saw J.H."/>
            <person name="Jorgensen S.L."/>
            <person name="Zaremba-Niedzwiedzka K."/>
            <person name="Martijn J."/>
            <person name="Lind A.E."/>
            <person name="van Eijk R."/>
            <person name="Schleper C."/>
            <person name="Guy L."/>
            <person name="Ettema T.J."/>
        </authorList>
    </citation>
    <scope>NUCLEOTIDE SEQUENCE</scope>
</reference>
<evidence type="ECO:0000313" key="1">
    <source>
        <dbReference type="EMBL" id="KKL91938.1"/>
    </source>
</evidence>
<organism evidence="1">
    <name type="scientific">marine sediment metagenome</name>
    <dbReference type="NCBI Taxonomy" id="412755"/>
    <lineage>
        <taxon>unclassified sequences</taxon>
        <taxon>metagenomes</taxon>
        <taxon>ecological metagenomes</taxon>
    </lineage>
</organism>
<sequence>MELTRKESIDLSKELWTWLAETGGRKEDWPEWERFGGLHEIREYDAIECRAVVNLCFLCEEVKLNCYKCSYWLKFGNCKISDKPLTNWFKAKTEPDKKKYAQMFLDRLNQLEVKE</sequence>
<accession>A0A0F9G026</accession>
<protein>
    <submittedName>
        <fullName evidence="1">Uncharacterized protein</fullName>
    </submittedName>
</protein>
<comment type="caution">
    <text evidence="1">The sequence shown here is derived from an EMBL/GenBank/DDBJ whole genome shotgun (WGS) entry which is preliminary data.</text>
</comment>
<gene>
    <name evidence="1" type="ORF">LCGC14_1889720</name>
</gene>
<name>A0A0F9G026_9ZZZZ</name>
<dbReference type="AlphaFoldDB" id="A0A0F9G026"/>
<dbReference type="EMBL" id="LAZR01019603">
    <property type="protein sequence ID" value="KKL91938.1"/>
    <property type="molecule type" value="Genomic_DNA"/>
</dbReference>